<dbReference type="PANTHER" id="PTHR43752">
    <property type="entry name" value="BNR/ASP-BOX REPEAT FAMILY PROTEIN"/>
    <property type="match status" value="1"/>
</dbReference>
<dbReference type="InterPro" id="IPR011040">
    <property type="entry name" value="Sialidase"/>
</dbReference>
<dbReference type="SUPFAM" id="SSF50939">
    <property type="entry name" value="Sialidases"/>
    <property type="match status" value="1"/>
</dbReference>
<dbReference type="AlphaFoldDB" id="A0A1I1JX87"/>
<organism evidence="3 4">
    <name type="scientific">Parapedobacter composti</name>
    <dbReference type="NCBI Taxonomy" id="623281"/>
    <lineage>
        <taxon>Bacteria</taxon>
        <taxon>Pseudomonadati</taxon>
        <taxon>Bacteroidota</taxon>
        <taxon>Sphingobacteriia</taxon>
        <taxon>Sphingobacteriales</taxon>
        <taxon>Sphingobacteriaceae</taxon>
        <taxon>Parapedobacter</taxon>
    </lineage>
</organism>
<sequence length="507" mass="57561">MFYKSFITVGLVICVGLCVHAQFPDSIKTVATVFPEKEDKVGIARKGATIFSDERYVFKELPRFLRGAGYIIGSMKGDRRIVPVTTGSLFVVTPLAGEHGSQERVLEEQGFTKLDHPSFTLFKGQRVKVGIFEKDITYKSFRLGDVSHEGWAVAFFDARPLPSITQPAKISWLPGTEYAKHTRKWQGCPSITKTGKRLWAAWFSGGAREPDAGNYGIISYSDDGKEWIDPALVITHPNSEVRVMDPQLWKDPQGRLWIFWVQNTGPKGFDGLWGTWGVRIDNPEADKPVWTAPRRLCNGLTRNKPIVLASGEWLLPSYDWINHQSAVYISEDEGEHWTLQGGPLNKPVSNFYEHMCVQLTNGHIWMLQRNVQESFSEDRGANWTSLQEVEELTSANSRLYIGRLQSGNLLLVYNNDPERKARKNMTARLSLDDGKTWPYELLLDDRNSVSYPDVVQDEDGLIYVCYDRSRGGEKEILMATFTEEDLLQGRFVTKQAKQRQIISKVND</sequence>
<protein>
    <submittedName>
        <fullName evidence="3">BNR repeat-like domain-containing protein</fullName>
    </submittedName>
</protein>
<feature type="domain" description="Sialidase" evidence="2">
    <location>
        <begin position="197"/>
        <end position="464"/>
    </location>
</feature>
<dbReference type="InterPro" id="IPR036278">
    <property type="entry name" value="Sialidase_sf"/>
</dbReference>
<dbReference type="STRING" id="623281.SAMN05421747_11383"/>
<accession>A0A1I1JX87</accession>
<evidence type="ECO:0000256" key="1">
    <source>
        <dbReference type="SAM" id="SignalP"/>
    </source>
</evidence>
<evidence type="ECO:0000313" key="4">
    <source>
        <dbReference type="Proteomes" id="UP000199577"/>
    </source>
</evidence>
<keyword evidence="1" id="KW-0732">Signal</keyword>
<reference evidence="3 4" key="1">
    <citation type="submission" date="2016-10" db="EMBL/GenBank/DDBJ databases">
        <authorList>
            <person name="de Groot N.N."/>
        </authorList>
    </citation>
    <scope>NUCLEOTIDE SEQUENCE [LARGE SCALE GENOMIC DNA]</scope>
    <source>
        <strain evidence="3 4">DSM 22900</strain>
    </source>
</reference>
<dbReference type="CDD" id="cd15482">
    <property type="entry name" value="Sialidase_non-viral"/>
    <property type="match status" value="1"/>
</dbReference>
<dbReference type="OrthoDB" id="7294637at2"/>
<dbReference type="Pfam" id="PF13088">
    <property type="entry name" value="BNR_2"/>
    <property type="match status" value="1"/>
</dbReference>
<dbReference type="PANTHER" id="PTHR43752:SF2">
    <property type="entry name" value="BNR_ASP-BOX REPEAT FAMILY PROTEIN"/>
    <property type="match status" value="1"/>
</dbReference>
<feature type="chain" id="PRO_5011658190" evidence="1">
    <location>
        <begin position="22"/>
        <end position="507"/>
    </location>
</feature>
<dbReference type="RefSeq" id="WP_139215899.1">
    <property type="nucleotide sequence ID" value="NZ_FOLL01000013.1"/>
</dbReference>
<keyword evidence="4" id="KW-1185">Reference proteome</keyword>
<feature type="signal peptide" evidence="1">
    <location>
        <begin position="1"/>
        <end position="21"/>
    </location>
</feature>
<gene>
    <name evidence="3" type="ORF">SAMN05421747_11383</name>
</gene>
<dbReference type="EMBL" id="FOLL01000013">
    <property type="protein sequence ID" value="SFC52602.1"/>
    <property type="molecule type" value="Genomic_DNA"/>
</dbReference>
<dbReference type="Proteomes" id="UP000199577">
    <property type="component" value="Unassembled WGS sequence"/>
</dbReference>
<evidence type="ECO:0000313" key="3">
    <source>
        <dbReference type="EMBL" id="SFC52602.1"/>
    </source>
</evidence>
<proteinExistence type="predicted"/>
<evidence type="ECO:0000259" key="2">
    <source>
        <dbReference type="Pfam" id="PF13088"/>
    </source>
</evidence>
<dbReference type="Gene3D" id="2.120.10.10">
    <property type="match status" value="1"/>
</dbReference>
<name>A0A1I1JX87_9SPHI</name>